<dbReference type="AlphaFoldDB" id="G9Y2A9"/>
<comment type="caution">
    <text evidence="1">The sequence shown here is derived from an EMBL/GenBank/DDBJ whole genome shotgun (WGS) entry which is preliminary data.</text>
</comment>
<dbReference type="HOGENOM" id="CLU_3168721_0_0_6"/>
<proteinExistence type="predicted"/>
<dbReference type="EMBL" id="AGCI01000010">
    <property type="protein sequence ID" value="EHM46854.1"/>
    <property type="molecule type" value="Genomic_DNA"/>
</dbReference>
<evidence type="ECO:0000313" key="1">
    <source>
        <dbReference type="EMBL" id="EHM46854.1"/>
    </source>
</evidence>
<sequence length="47" mass="5196">MFFNNPMADRQRKGKVIVSAPNLERAYEISRTIDGSGEIHGCSRATA</sequence>
<name>G9Y2A9_HAFAL</name>
<dbReference type="Proteomes" id="UP000005959">
    <property type="component" value="Unassembled WGS sequence"/>
</dbReference>
<reference evidence="1 2" key="1">
    <citation type="submission" date="2011-08" db="EMBL/GenBank/DDBJ databases">
        <authorList>
            <person name="Weinstock G."/>
            <person name="Sodergren E."/>
            <person name="Clifton S."/>
            <person name="Fulton L."/>
            <person name="Fulton B."/>
            <person name="Courtney L."/>
            <person name="Fronick C."/>
            <person name="Harrison M."/>
            <person name="Strong C."/>
            <person name="Farmer C."/>
            <person name="Delahaunty K."/>
            <person name="Markovic C."/>
            <person name="Hall O."/>
            <person name="Minx P."/>
            <person name="Tomlinson C."/>
            <person name="Mitreva M."/>
            <person name="Hou S."/>
            <person name="Chen J."/>
            <person name="Wollam A."/>
            <person name="Pepin K.H."/>
            <person name="Johnson M."/>
            <person name="Bhonagiri V."/>
            <person name="Zhang X."/>
            <person name="Suruliraj S."/>
            <person name="Warren W."/>
            <person name="Chinwalla A."/>
            <person name="Mardis E.R."/>
            <person name="Wilson R.K."/>
        </authorList>
    </citation>
    <scope>NUCLEOTIDE SEQUENCE [LARGE SCALE GENOMIC DNA]</scope>
    <source>
        <strain evidence="1 2">ATCC 51873</strain>
    </source>
</reference>
<accession>G9Y2A9</accession>
<protein>
    <submittedName>
        <fullName evidence="1">Uncharacterized protein</fullName>
    </submittedName>
</protein>
<gene>
    <name evidence="1" type="ORF">HMPREF0454_00721</name>
</gene>
<organism evidence="1 2">
    <name type="scientific">Hafnia alvei ATCC 51873</name>
    <dbReference type="NCBI Taxonomy" id="1002364"/>
    <lineage>
        <taxon>Bacteria</taxon>
        <taxon>Pseudomonadati</taxon>
        <taxon>Pseudomonadota</taxon>
        <taxon>Gammaproteobacteria</taxon>
        <taxon>Enterobacterales</taxon>
        <taxon>Hafniaceae</taxon>
        <taxon>Hafnia</taxon>
    </lineage>
</organism>
<evidence type="ECO:0000313" key="2">
    <source>
        <dbReference type="Proteomes" id="UP000005959"/>
    </source>
</evidence>